<dbReference type="Proteomes" id="UP001075354">
    <property type="component" value="Chromosome 2"/>
</dbReference>
<dbReference type="PROSITE" id="PS50262">
    <property type="entry name" value="G_PROTEIN_RECEP_F1_2"/>
    <property type="match status" value="1"/>
</dbReference>
<dbReference type="PANTHER" id="PTHR45695:SF9">
    <property type="entry name" value="LEUCOKININ RECEPTOR"/>
    <property type="match status" value="1"/>
</dbReference>
<proteinExistence type="inferred from homology"/>
<evidence type="ECO:0000256" key="11">
    <source>
        <dbReference type="SAM" id="Phobius"/>
    </source>
</evidence>
<feature type="transmembrane region" description="Helical" evidence="11">
    <location>
        <begin position="280"/>
        <end position="298"/>
    </location>
</feature>
<dbReference type="Gene3D" id="1.20.1070.10">
    <property type="entry name" value="Rhodopsin 7-helix transmembrane proteins"/>
    <property type="match status" value="1"/>
</dbReference>
<evidence type="ECO:0000256" key="5">
    <source>
        <dbReference type="ARBA" id="ARBA00023040"/>
    </source>
</evidence>
<dbReference type="InterPro" id="IPR000611">
    <property type="entry name" value="NPY_rcpt"/>
</dbReference>
<dbReference type="EMBL" id="JAPTSV010000002">
    <property type="protein sequence ID" value="KAJ1530486.1"/>
    <property type="molecule type" value="Genomic_DNA"/>
</dbReference>
<accession>A0AAV7XZ62</accession>
<evidence type="ECO:0000313" key="13">
    <source>
        <dbReference type="EMBL" id="KAJ1530486.1"/>
    </source>
</evidence>
<dbReference type="CDD" id="cd15392">
    <property type="entry name" value="7tmA_PR4-like"/>
    <property type="match status" value="1"/>
</dbReference>
<keyword evidence="7 9" id="KW-0675">Receptor</keyword>
<evidence type="ECO:0000256" key="8">
    <source>
        <dbReference type="ARBA" id="ARBA00023224"/>
    </source>
</evidence>
<dbReference type="GO" id="GO:0004983">
    <property type="term" value="F:neuropeptide Y receptor activity"/>
    <property type="evidence" value="ECO:0007669"/>
    <property type="project" value="InterPro"/>
</dbReference>
<dbReference type="InterPro" id="IPR017452">
    <property type="entry name" value="GPCR_Rhodpsn_7TM"/>
</dbReference>
<keyword evidence="6 11" id="KW-0472">Membrane</keyword>
<dbReference type="Pfam" id="PF00001">
    <property type="entry name" value="7tm_1"/>
    <property type="match status" value="1"/>
</dbReference>
<evidence type="ECO:0000256" key="7">
    <source>
        <dbReference type="ARBA" id="ARBA00023170"/>
    </source>
</evidence>
<feature type="transmembrane region" description="Helical" evidence="11">
    <location>
        <begin position="227"/>
        <end position="250"/>
    </location>
</feature>
<name>A0AAV7XZ62_9NEOP</name>
<feature type="region of interest" description="Disordered" evidence="10">
    <location>
        <begin position="410"/>
        <end position="509"/>
    </location>
</feature>
<feature type="transmembrane region" description="Helical" evidence="11">
    <location>
        <begin position="318"/>
        <end position="342"/>
    </location>
</feature>
<keyword evidence="8 9" id="KW-0807">Transducer</keyword>
<keyword evidence="3 9" id="KW-0812">Transmembrane</keyword>
<sequence>MAVTMTMEGAVLEASADQDAALGSPLIASAASLVFNLTATNATEPINCDQGMPDVFSGAGRVVVYLMYITVFCVALVGNGLVVYVVAGSPRMRSTTNYWLLNLAVGDMLMTLVCVPFSFVSTFLLQYWPFGAWMCPVVNYSQAVSVMVSAYTLVAISADRYVAILRPLRPRLSTGQLCVVLGVVWAGAALTALPVLLRSELDQPSEEYRSCDRAVCAERWDEPRFKYFYSMLLMALQYLVPLLVLMFTYIRIALVVWGKRTPGEAHNIRDQRMAVAKRKMIKMMVTVVLVFTICWLPLNTLLVTWDNDQSVGTWSLIPYVYLACHWLAMSHCCANPLIYCWMNSRFRQGFRQALGRLCCGRWGMAMGPMGLQNVGGTLSMARGNTLTSYVSVRRHKSQAAIPLVRTALTNGHNQQQQQQQPAAAAAGQRQRQAHQRLPRPAVLGGRPRHGSWSRVRDSSPAPPRRVDTPGPGELRWGPSTGRTPTSSSAAPPPEIPRVTARVAAGRSSA</sequence>
<gene>
    <name evidence="13" type="ORF">ONE63_005384</name>
</gene>
<evidence type="ECO:0000256" key="3">
    <source>
        <dbReference type="ARBA" id="ARBA00022692"/>
    </source>
</evidence>
<feature type="domain" description="G-protein coupled receptors family 1 profile" evidence="12">
    <location>
        <begin position="78"/>
        <end position="339"/>
    </location>
</feature>
<comment type="subcellular location">
    <subcellularLocation>
        <location evidence="1">Membrane</location>
        <topology evidence="1">Multi-pass membrane protein</topology>
    </subcellularLocation>
</comment>
<dbReference type="PRINTS" id="PR00237">
    <property type="entry name" value="GPCRRHODOPSN"/>
</dbReference>
<feature type="transmembrane region" description="Helical" evidence="11">
    <location>
        <begin position="137"/>
        <end position="156"/>
    </location>
</feature>
<evidence type="ECO:0000256" key="9">
    <source>
        <dbReference type="RuleBase" id="RU000688"/>
    </source>
</evidence>
<evidence type="ECO:0000256" key="10">
    <source>
        <dbReference type="SAM" id="MobiDB-lite"/>
    </source>
</evidence>
<dbReference type="PRINTS" id="PR01012">
    <property type="entry name" value="NRPEPTIDEYR"/>
</dbReference>
<feature type="transmembrane region" description="Helical" evidence="11">
    <location>
        <begin position="177"/>
        <end position="197"/>
    </location>
</feature>
<evidence type="ECO:0000259" key="12">
    <source>
        <dbReference type="PROSITE" id="PS50262"/>
    </source>
</evidence>
<evidence type="ECO:0000256" key="6">
    <source>
        <dbReference type="ARBA" id="ARBA00023136"/>
    </source>
</evidence>
<evidence type="ECO:0000313" key="14">
    <source>
        <dbReference type="Proteomes" id="UP001075354"/>
    </source>
</evidence>
<dbReference type="SUPFAM" id="SSF81321">
    <property type="entry name" value="Family A G protein-coupled receptor-like"/>
    <property type="match status" value="1"/>
</dbReference>
<dbReference type="InterPro" id="IPR000276">
    <property type="entry name" value="GPCR_Rhodpsn"/>
</dbReference>
<keyword evidence="5 9" id="KW-0297">G-protein coupled receptor</keyword>
<feature type="transmembrane region" description="Helical" evidence="11">
    <location>
        <begin position="62"/>
        <end position="87"/>
    </location>
</feature>
<dbReference type="SMART" id="SM01381">
    <property type="entry name" value="7TM_GPCR_Srsx"/>
    <property type="match status" value="1"/>
</dbReference>
<evidence type="ECO:0000256" key="1">
    <source>
        <dbReference type="ARBA" id="ARBA00004141"/>
    </source>
</evidence>
<feature type="compositionally biased region" description="Low complexity" evidence="10">
    <location>
        <begin position="414"/>
        <end position="430"/>
    </location>
</feature>
<comment type="caution">
    <text evidence="13">The sequence shown here is derived from an EMBL/GenBank/DDBJ whole genome shotgun (WGS) entry which is preliminary data.</text>
</comment>
<organism evidence="13 14">
    <name type="scientific">Megalurothrips usitatus</name>
    <name type="common">bean blossom thrips</name>
    <dbReference type="NCBI Taxonomy" id="439358"/>
    <lineage>
        <taxon>Eukaryota</taxon>
        <taxon>Metazoa</taxon>
        <taxon>Ecdysozoa</taxon>
        <taxon>Arthropoda</taxon>
        <taxon>Hexapoda</taxon>
        <taxon>Insecta</taxon>
        <taxon>Pterygota</taxon>
        <taxon>Neoptera</taxon>
        <taxon>Paraneoptera</taxon>
        <taxon>Thysanoptera</taxon>
        <taxon>Terebrantia</taxon>
        <taxon>Thripoidea</taxon>
        <taxon>Thripidae</taxon>
        <taxon>Megalurothrips</taxon>
    </lineage>
</organism>
<reference evidence="13" key="1">
    <citation type="submission" date="2022-12" db="EMBL/GenBank/DDBJ databases">
        <title>Chromosome-level genome assembly of the bean flower thrips Megalurothrips usitatus.</title>
        <authorList>
            <person name="Ma L."/>
            <person name="Liu Q."/>
            <person name="Li H."/>
            <person name="Cai W."/>
        </authorList>
    </citation>
    <scope>NUCLEOTIDE SEQUENCE</scope>
    <source>
        <strain evidence="13">Cailab_2022a</strain>
    </source>
</reference>
<comment type="similarity">
    <text evidence="2 9">Belongs to the G-protein coupled receptor 1 family.</text>
</comment>
<keyword evidence="4 11" id="KW-1133">Transmembrane helix</keyword>
<feature type="transmembrane region" description="Helical" evidence="11">
    <location>
        <begin position="99"/>
        <end position="125"/>
    </location>
</feature>
<dbReference type="AlphaFoldDB" id="A0AAV7XZ62"/>
<feature type="compositionally biased region" description="Low complexity" evidence="10">
    <location>
        <begin position="477"/>
        <end position="489"/>
    </location>
</feature>
<dbReference type="FunFam" id="1.20.1070.10:FF:000291">
    <property type="entry name" value="Predicted protein"/>
    <property type="match status" value="1"/>
</dbReference>
<dbReference type="PANTHER" id="PTHR45695">
    <property type="entry name" value="LEUCOKININ RECEPTOR-RELATED"/>
    <property type="match status" value="1"/>
</dbReference>
<dbReference type="PROSITE" id="PS00237">
    <property type="entry name" value="G_PROTEIN_RECEP_F1_1"/>
    <property type="match status" value="1"/>
</dbReference>
<protein>
    <recommendedName>
        <fullName evidence="12">G-protein coupled receptors family 1 profile domain-containing protein</fullName>
    </recommendedName>
</protein>
<evidence type="ECO:0000256" key="4">
    <source>
        <dbReference type="ARBA" id="ARBA00022989"/>
    </source>
</evidence>
<dbReference type="GO" id="GO:0005886">
    <property type="term" value="C:plasma membrane"/>
    <property type="evidence" value="ECO:0007669"/>
    <property type="project" value="TreeGrafter"/>
</dbReference>
<keyword evidence="14" id="KW-1185">Reference proteome</keyword>
<evidence type="ECO:0000256" key="2">
    <source>
        <dbReference type="ARBA" id="ARBA00010663"/>
    </source>
</evidence>